<proteinExistence type="predicted"/>
<dbReference type="STRING" id="123822.B0188_03695"/>
<dbReference type="SUPFAM" id="SSF101967">
    <property type="entry name" value="Adhesin YadA, collagen-binding domain"/>
    <property type="match status" value="1"/>
</dbReference>
<dbReference type="Gene3D" id="2.150.10.10">
    <property type="entry name" value="Serralysin-like metalloprotease, C-terminal"/>
    <property type="match status" value="2"/>
</dbReference>
<name>A0A1T0B618_9PAST</name>
<protein>
    <submittedName>
        <fullName evidence="1">Uncharacterized protein</fullName>
    </submittedName>
</protein>
<dbReference type="EMBL" id="MUYB01000013">
    <property type="protein sequence ID" value="OOS05524.1"/>
    <property type="molecule type" value="Genomic_DNA"/>
</dbReference>
<dbReference type="OrthoDB" id="1631723at2"/>
<comment type="caution">
    <text evidence="1">The sequence shown here is derived from an EMBL/GenBank/DDBJ whole genome shotgun (WGS) entry which is preliminary data.</text>
</comment>
<gene>
    <name evidence="1" type="ORF">B0188_03695</name>
</gene>
<evidence type="ECO:0000313" key="1">
    <source>
        <dbReference type="EMBL" id="OOS05524.1"/>
    </source>
</evidence>
<reference evidence="1 2" key="1">
    <citation type="submission" date="2017-02" db="EMBL/GenBank/DDBJ databases">
        <title>Draft genome sequence of Haemophilus felis CCUG 31170 type strain.</title>
        <authorList>
            <person name="Engstrom-Jakobsson H."/>
            <person name="Salva-Serra F."/>
            <person name="Thorell K."/>
            <person name="Gonzales-Siles L."/>
            <person name="Karlsson R."/>
            <person name="Boulund F."/>
            <person name="Engstrand L."/>
            <person name="Kristiansson E."/>
            <person name="Moore E."/>
        </authorList>
    </citation>
    <scope>NUCLEOTIDE SEQUENCE [LARGE SCALE GENOMIC DNA]</scope>
    <source>
        <strain evidence="1 2">CCUG 31170</strain>
    </source>
</reference>
<dbReference type="InterPro" id="IPR011049">
    <property type="entry name" value="Serralysin-like_metalloprot_C"/>
</dbReference>
<sequence>MTGTSGLSRKPYKPVGAEYDLPETLTTDGVVSVGGKRDDGAVGLRRIVNAAPGALDTDVATVGQLRQLASVTQKAAAGVQYFSTYKLTNNTNQDNKGATAKDSLAIGNAQTGSSAERSIAIGTIGSNPNSTDKNVATAEGTTSIAIGSGAYGKGADGIAIWWWK</sequence>
<dbReference type="Proteomes" id="UP000190023">
    <property type="component" value="Unassembled WGS sequence"/>
</dbReference>
<evidence type="ECO:0000313" key="2">
    <source>
        <dbReference type="Proteomes" id="UP000190023"/>
    </source>
</evidence>
<keyword evidence="2" id="KW-1185">Reference proteome</keyword>
<dbReference type="AlphaFoldDB" id="A0A1T0B618"/>
<accession>A0A1T0B618</accession>
<organism evidence="1 2">
    <name type="scientific">[Haemophilus] felis</name>
    <dbReference type="NCBI Taxonomy" id="123822"/>
    <lineage>
        <taxon>Bacteria</taxon>
        <taxon>Pseudomonadati</taxon>
        <taxon>Pseudomonadota</taxon>
        <taxon>Gammaproteobacteria</taxon>
        <taxon>Pasteurellales</taxon>
        <taxon>Pasteurellaceae</taxon>
    </lineage>
</organism>